<dbReference type="AlphaFoldDB" id="A0A9P0MQW6"/>
<keyword evidence="2" id="KW-0812">Transmembrane</keyword>
<feature type="compositionally biased region" description="Basic and acidic residues" evidence="1">
    <location>
        <begin position="562"/>
        <end position="574"/>
    </location>
</feature>
<dbReference type="Proteomes" id="UP001152798">
    <property type="component" value="Chromosome 5"/>
</dbReference>
<dbReference type="OrthoDB" id="5977855at2759"/>
<feature type="compositionally biased region" description="Acidic residues" evidence="1">
    <location>
        <begin position="610"/>
        <end position="619"/>
    </location>
</feature>
<organism evidence="3 4">
    <name type="scientific">Nezara viridula</name>
    <name type="common">Southern green stink bug</name>
    <name type="synonym">Cimex viridulus</name>
    <dbReference type="NCBI Taxonomy" id="85310"/>
    <lineage>
        <taxon>Eukaryota</taxon>
        <taxon>Metazoa</taxon>
        <taxon>Ecdysozoa</taxon>
        <taxon>Arthropoda</taxon>
        <taxon>Hexapoda</taxon>
        <taxon>Insecta</taxon>
        <taxon>Pterygota</taxon>
        <taxon>Neoptera</taxon>
        <taxon>Paraneoptera</taxon>
        <taxon>Hemiptera</taxon>
        <taxon>Heteroptera</taxon>
        <taxon>Panheteroptera</taxon>
        <taxon>Pentatomomorpha</taxon>
        <taxon>Pentatomoidea</taxon>
        <taxon>Pentatomidae</taxon>
        <taxon>Pentatominae</taxon>
        <taxon>Nezara</taxon>
    </lineage>
</organism>
<dbReference type="EMBL" id="OV725081">
    <property type="protein sequence ID" value="CAH1401380.1"/>
    <property type="molecule type" value="Genomic_DNA"/>
</dbReference>
<keyword evidence="4" id="KW-1185">Reference proteome</keyword>
<keyword evidence="2" id="KW-1133">Transmembrane helix</keyword>
<name>A0A9P0MQW6_NEZVI</name>
<keyword evidence="2" id="KW-0472">Membrane</keyword>
<evidence type="ECO:0000313" key="4">
    <source>
        <dbReference type="Proteomes" id="UP001152798"/>
    </source>
</evidence>
<feature type="transmembrane region" description="Helical" evidence="2">
    <location>
        <begin position="298"/>
        <end position="320"/>
    </location>
</feature>
<proteinExistence type="predicted"/>
<evidence type="ECO:0000256" key="1">
    <source>
        <dbReference type="SAM" id="MobiDB-lite"/>
    </source>
</evidence>
<accession>A0A9P0MQW6</accession>
<evidence type="ECO:0000313" key="3">
    <source>
        <dbReference type="EMBL" id="CAH1401380.1"/>
    </source>
</evidence>
<reference evidence="3" key="1">
    <citation type="submission" date="2022-01" db="EMBL/GenBank/DDBJ databases">
        <authorList>
            <person name="King R."/>
        </authorList>
    </citation>
    <scope>NUCLEOTIDE SEQUENCE</scope>
</reference>
<feature type="region of interest" description="Disordered" evidence="1">
    <location>
        <begin position="555"/>
        <end position="577"/>
    </location>
</feature>
<protein>
    <submittedName>
        <fullName evidence="3">Uncharacterized protein</fullName>
    </submittedName>
</protein>
<feature type="region of interest" description="Disordered" evidence="1">
    <location>
        <begin position="594"/>
        <end position="634"/>
    </location>
</feature>
<evidence type="ECO:0000256" key="2">
    <source>
        <dbReference type="SAM" id="Phobius"/>
    </source>
</evidence>
<feature type="compositionally biased region" description="Polar residues" evidence="1">
    <location>
        <begin position="625"/>
        <end position="634"/>
    </location>
</feature>
<sequence length="961" mass="111619">MLPVKDAELGFSLFVTVHNVGQGPVQIMTRPVQCCEVITSSVTDCKSIKLMGGFMGTLKAGMYINASWTYPTLYEYNRRGECVLDLWWRDSYNRTDSKRFTIPFDTYIVHEIPWYMKDSYKKANQLLNKRCDSPDLDVLDNCLPVDCHMKYDGTKNYFSWSELLCVPTPTCYSDPEKELPDVGYSPYCNLCTDLESPVGEEDMGFLLRPTVNMDVFETMARKKVVEYHTLRCHHGYMDPELAWCVCDPAWSSAEVPEDYSTQRTLFTHMCTIFNEETIYDTLYQFAYITMDVMNRESFYLIEIALVIAILMVILACWLEFCCMKQSSVTSLAPPKDICEDMDDEDSLYESDGTEIICTSSDEENYSENISDFHYTESSSVRSLLPSSRRVTWGNSNWADKDTWQLSPQNVEVLYPAKSCLKRPSSTVVDSKSSSKGSVSSSTDKHKMFEMHFRLLVSLLLRRQPCADAREHLDWIFQNCPAYQRRLVIKFMKSFGMDVDKDGNLRGFRPRSNFLQGRSGGRKKHYKRSCRLRPKKTSKVYQFRQEKSWYDEESALKPSYDGSRGEPEGSSDIDRNMSISPDYKDILQSVLPKCLPKSPPPDVQVQPLQDSDQETEEQDQLPECSPPSNKSSQLDISSKEVCSILKKASMMQCLALRHKTPSMTSGILSYVKYLKNIENIRRSYSSFIEEIPRPMSCSSIYESGLCTRKTAVDLIHDLITERVMRKLTSLEARYRDILSNESQWELEGLVTQNITGLVQKRSSEHSSLDEKKTFVKFFMNLVHFLFLMSCKRETMKKIMTTFGCRRHRAEMRFHPQICLFLCYLQPILIRFWKIVEVERLLLEYFVIEYPQHTCLSFLTNLKKTTKFRICLYLHMYKILAMITRMEGVVEPNRRKFLRHINILERDLARFFKDMEKFQGMQTGVKPSYRLATGLLSILEVLHYFMVQSLYKMCIIHADKADP</sequence>
<feature type="region of interest" description="Disordered" evidence="1">
    <location>
        <begin position="507"/>
        <end position="527"/>
    </location>
</feature>
<gene>
    <name evidence="3" type="ORF">NEZAVI_LOCUS10415</name>
</gene>